<dbReference type="PANTHER" id="PTHR10088:SF4">
    <property type="entry name" value="GLUCOKINASE REGULATORY PROTEIN"/>
    <property type="match status" value="1"/>
</dbReference>
<feature type="active site" description="Proton donor" evidence="3">
    <location>
        <position position="87"/>
    </location>
</feature>
<evidence type="ECO:0000256" key="1">
    <source>
        <dbReference type="ARBA" id="ARBA00023239"/>
    </source>
</evidence>
<protein>
    <recommendedName>
        <fullName evidence="3">N-acetylmuramic acid 6-phosphate etherase</fullName>
        <shortName evidence="3">MurNAc-6-P etherase</shortName>
        <ecNumber evidence="3">4.2.1.126</ecNumber>
    </recommendedName>
    <alternativeName>
        <fullName evidence="3">N-acetylmuramic acid 6-phosphate hydrolase</fullName>
    </alternativeName>
    <alternativeName>
        <fullName evidence="3">N-acetylmuramic acid 6-phosphate lyase</fullName>
    </alternativeName>
</protein>
<organism evidence="6 7">
    <name type="scientific">Amedibacillus dolichus</name>
    <dbReference type="NCBI Taxonomy" id="31971"/>
    <lineage>
        <taxon>Bacteria</taxon>
        <taxon>Bacillati</taxon>
        <taxon>Bacillota</taxon>
        <taxon>Erysipelotrichia</taxon>
        <taxon>Erysipelotrichales</taxon>
        <taxon>Erysipelotrichaceae</taxon>
        <taxon>Amedibacillus</taxon>
    </lineage>
</organism>
<dbReference type="Pfam" id="PF22645">
    <property type="entry name" value="GKRP_SIS_N"/>
    <property type="match status" value="1"/>
</dbReference>
<dbReference type="PROSITE" id="PS01272">
    <property type="entry name" value="GCKR"/>
    <property type="match status" value="1"/>
</dbReference>
<dbReference type="NCBIfam" id="TIGR00274">
    <property type="entry name" value="N-acetylmuramic acid 6-phosphate etherase"/>
    <property type="match status" value="1"/>
</dbReference>
<dbReference type="GeneID" id="92794123"/>
<dbReference type="CDD" id="cd05007">
    <property type="entry name" value="SIS_Etherase"/>
    <property type="match status" value="1"/>
</dbReference>
<dbReference type="RefSeq" id="WP_004800704.1">
    <property type="nucleotide sequence ID" value="NZ_CABKNA010000002.1"/>
</dbReference>
<evidence type="ECO:0000313" key="5">
    <source>
        <dbReference type="EMBL" id="MBS4883709.1"/>
    </source>
</evidence>
<dbReference type="GO" id="GO:0046348">
    <property type="term" value="P:amino sugar catabolic process"/>
    <property type="evidence" value="ECO:0007669"/>
    <property type="project" value="InterPro"/>
</dbReference>
<dbReference type="InterPro" id="IPR005488">
    <property type="entry name" value="Etherase_MurQ"/>
</dbReference>
<dbReference type="EC" id="4.2.1.126" evidence="3"/>
<dbReference type="NCBIfam" id="NF003915">
    <property type="entry name" value="PRK05441.1"/>
    <property type="match status" value="1"/>
</dbReference>
<gene>
    <name evidence="3 6" type="primary">murQ</name>
    <name evidence="6" type="ORF">DWZ83_00575</name>
    <name evidence="5" type="ORF">KHZ85_02980</name>
</gene>
<reference evidence="6 7" key="1">
    <citation type="submission" date="2018-08" db="EMBL/GenBank/DDBJ databases">
        <title>A genome reference for cultivated species of the human gut microbiota.</title>
        <authorList>
            <person name="Zou Y."/>
            <person name="Xue W."/>
            <person name="Luo G."/>
        </authorList>
    </citation>
    <scope>NUCLEOTIDE SEQUENCE [LARGE SCALE GENOMIC DNA]</scope>
    <source>
        <strain evidence="6 7">AF35-6BH</strain>
    </source>
</reference>
<dbReference type="OrthoDB" id="9813395at2"/>
<name>A0A415PRS8_9FIRM</name>
<dbReference type="InterPro" id="IPR005486">
    <property type="entry name" value="Glucokinase_regulatory_CS"/>
</dbReference>
<evidence type="ECO:0000256" key="2">
    <source>
        <dbReference type="ARBA" id="ARBA00023277"/>
    </source>
</evidence>
<evidence type="ECO:0000256" key="3">
    <source>
        <dbReference type="HAMAP-Rule" id="MF_00068"/>
    </source>
</evidence>
<feature type="active site" evidence="3">
    <location>
        <position position="118"/>
    </location>
</feature>
<sequence length="307" mass="33452">MKTNGIIDSLTTEKVNADTKRIDEMNAYEIVKRINEEDKKVALAVEKQLDKIARASEAMTKRYVKGGRIIYIGAGTSGRLGVMDAVELVPTYSVPFERAIGIMAGGEGAFIKAVEGAEDNAELAIEDLKKIQLCEKDIVIGIAASGRTPYTIGALEYANKVGALTISVVCNEQGKMNEIAQIPIVVATGAEVIAGSTRMKAGTAQKLVLNMLSTSTMIQAGYVYQNYMVYVQATNEKLIERARRMLVSILEISYDEACELFAKADNSVACAIVMKNTKCSREQAEEALNYVHGKVRLAIQHISKENQ</sequence>
<dbReference type="GO" id="GO:0097367">
    <property type="term" value="F:carbohydrate derivative binding"/>
    <property type="evidence" value="ECO:0007669"/>
    <property type="project" value="InterPro"/>
</dbReference>
<dbReference type="InterPro" id="IPR046348">
    <property type="entry name" value="SIS_dom_sf"/>
</dbReference>
<feature type="domain" description="SIS" evidence="4">
    <location>
        <begin position="59"/>
        <end position="222"/>
    </location>
</feature>
<dbReference type="InterPro" id="IPR040190">
    <property type="entry name" value="MURQ/GCKR"/>
</dbReference>
<keyword evidence="1 3" id="KW-0456">Lyase</keyword>
<dbReference type="Gene3D" id="3.40.50.10490">
    <property type="entry name" value="Glucose-6-phosphate isomerase like protein, domain 1"/>
    <property type="match status" value="1"/>
</dbReference>
<keyword evidence="2 3" id="KW-0119">Carbohydrate metabolism</keyword>
<reference evidence="5" key="2">
    <citation type="submission" date="2021-02" db="EMBL/GenBank/DDBJ databases">
        <title>Infant gut strain persistence is associated with maternal origin, phylogeny, and functional potential including surface adhesion and iron acquisition.</title>
        <authorList>
            <person name="Lou Y.C."/>
        </authorList>
    </citation>
    <scope>NUCLEOTIDE SEQUENCE</scope>
    <source>
        <strain evidence="5">L3_108_103G1_dasL3_108_103G1_concoct_2</strain>
    </source>
</reference>
<accession>A0A415PRS8</accession>
<comment type="function">
    <text evidence="3">Specifically catalyzes the cleavage of the D-lactyl ether substituent of MurNAc 6-phosphate, producing GlcNAc 6-phosphate and D-lactate.</text>
</comment>
<comment type="miscellaneous">
    <text evidence="3">A lyase-type mechanism (elimination/hydration) is suggested for the cleavage of the lactyl ether bond of MurNAc 6-phosphate, with the formation of an alpha,beta-unsaturated aldehyde intermediate with (E)-stereochemistry, followed by the syn addition of water to give product.</text>
</comment>
<dbReference type="Proteomes" id="UP000753219">
    <property type="component" value="Unassembled WGS sequence"/>
</dbReference>
<dbReference type="PROSITE" id="PS51464">
    <property type="entry name" value="SIS"/>
    <property type="match status" value="1"/>
</dbReference>
<dbReference type="GO" id="GO:0016835">
    <property type="term" value="F:carbon-oxygen lyase activity"/>
    <property type="evidence" value="ECO:0007669"/>
    <property type="project" value="UniProtKB-UniRule"/>
</dbReference>
<dbReference type="GO" id="GO:0009254">
    <property type="term" value="P:peptidoglycan turnover"/>
    <property type="evidence" value="ECO:0007669"/>
    <property type="project" value="TreeGrafter"/>
</dbReference>
<evidence type="ECO:0000313" key="6">
    <source>
        <dbReference type="EMBL" id="RHM15401.1"/>
    </source>
</evidence>
<dbReference type="PANTHER" id="PTHR10088">
    <property type="entry name" value="GLUCOKINASE REGULATORY PROTEIN"/>
    <property type="match status" value="1"/>
</dbReference>
<comment type="pathway">
    <text evidence="3">Amino-sugar metabolism; N-acetylmuramate degradation.</text>
</comment>
<dbReference type="HAMAP" id="MF_00068">
    <property type="entry name" value="MurQ"/>
    <property type="match status" value="1"/>
</dbReference>
<dbReference type="FunFam" id="3.40.50.10490:FF:000014">
    <property type="entry name" value="N-acetylmuramic acid 6-phosphate etherase"/>
    <property type="match status" value="1"/>
</dbReference>
<comment type="subunit">
    <text evidence="3">Homodimer.</text>
</comment>
<evidence type="ECO:0000259" key="4">
    <source>
        <dbReference type="PROSITE" id="PS51464"/>
    </source>
</evidence>
<comment type="catalytic activity">
    <reaction evidence="3">
        <text>N-acetyl-D-muramate 6-phosphate + H2O = N-acetyl-D-glucosamine 6-phosphate + (R)-lactate</text>
        <dbReference type="Rhea" id="RHEA:26410"/>
        <dbReference type="ChEBI" id="CHEBI:15377"/>
        <dbReference type="ChEBI" id="CHEBI:16004"/>
        <dbReference type="ChEBI" id="CHEBI:57513"/>
        <dbReference type="ChEBI" id="CHEBI:58722"/>
        <dbReference type="EC" id="4.2.1.126"/>
    </reaction>
</comment>
<dbReference type="NCBIfam" id="NF009222">
    <property type="entry name" value="PRK12570.1"/>
    <property type="match status" value="1"/>
</dbReference>
<dbReference type="InterPro" id="IPR001347">
    <property type="entry name" value="SIS_dom"/>
</dbReference>
<dbReference type="SUPFAM" id="SSF53697">
    <property type="entry name" value="SIS domain"/>
    <property type="match status" value="1"/>
</dbReference>
<dbReference type="Gene3D" id="1.10.8.1080">
    <property type="match status" value="1"/>
</dbReference>
<dbReference type="UniPathway" id="UPA00342"/>
<dbReference type="EMBL" id="QRPK01000001">
    <property type="protein sequence ID" value="RHM15401.1"/>
    <property type="molecule type" value="Genomic_DNA"/>
</dbReference>
<dbReference type="GO" id="GO:0016803">
    <property type="term" value="F:ether hydrolase activity"/>
    <property type="evidence" value="ECO:0007669"/>
    <property type="project" value="TreeGrafter"/>
</dbReference>
<keyword evidence="7" id="KW-1185">Reference proteome</keyword>
<dbReference type="Proteomes" id="UP000284868">
    <property type="component" value="Unassembled WGS sequence"/>
</dbReference>
<evidence type="ECO:0000313" key="7">
    <source>
        <dbReference type="Proteomes" id="UP000284868"/>
    </source>
</evidence>
<proteinExistence type="inferred from homology"/>
<comment type="similarity">
    <text evidence="3">Belongs to the GCKR-like family. MurNAc-6-P etherase subfamily.</text>
</comment>
<dbReference type="AlphaFoldDB" id="A0A415PRS8"/>
<comment type="caution">
    <text evidence="6">The sequence shown here is derived from an EMBL/GenBank/DDBJ whole genome shotgun (WGS) entry which is preliminary data.</text>
</comment>
<dbReference type="EMBL" id="JAGZMZ010000005">
    <property type="protein sequence ID" value="MBS4883709.1"/>
    <property type="molecule type" value="Genomic_DNA"/>
</dbReference>
<dbReference type="GO" id="GO:0097173">
    <property type="term" value="P:N-acetylmuramic acid catabolic process"/>
    <property type="evidence" value="ECO:0007669"/>
    <property type="project" value="UniProtKB-UniPathway"/>
</dbReference>